<organism evidence="2">
    <name type="scientific">Tanacetum cinerariifolium</name>
    <name type="common">Dalmatian daisy</name>
    <name type="synonym">Chrysanthemum cinerariifolium</name>
    <dbReference type="NCBI Taxonomy" id="118510"/>
    <lineage>
        <taxon>Eukaryota</taxon>
        <taxon>Viridiplantae</taxon>
        <taxon>Streptophyta</taxon>
        <taxon>Embryophyta</taxon>
        <taxon>Tracheophyta</taxon>
        <taxon>Spermatophyta</taxon>
        <taxon>Magnoliopsida</taxon>
        <taxon>eudicotyledons</taxon>
        <taxon>Gunneridae</taxon>
        <taxon>Pentapetalae</taxon>
        <taxon>asterids</taxon>
        <taxon>campanulids</taxon>
        <taxon>Asterales</taxon>
        <taxon>Asteraceae</taxon>
        <taxon>Asteroideae</taxon>
        <taxon>Anthemideae</taxon>
        <taxon>Anthemidinae</taxon>
        <taxon>Tanacetum</taxon>
    </lineage>
</organism>
<dbReference type="PANTHER" id="PTHR31215">
    <property type="entry name" value="OS05G0510400 PROTEIN-RELATED"/>
    <property type="match status" value="1"/>
</dbReference>
<dbReference type="InterPro" id="IPR044809">
    <property type="entry name" value="AUF1-like"/>
</dbReference>
<dbReference type="InterPro" id="IPR001810">
    <property type="entry name" value="F-box_dom"/>
</dbReference>
<comment type="caution">
    <text evidence="2">The sequence shown here is derived from an EMBL/GenBank/DDBJ whole genome shotgun (WGS) entry which is preliminary data.</text>
</comment>
<dbReference type="AlphaFoldDB" id="A0A699RYF1"/>
<evidence type="ECO:0000259" key="1">
    <source>
        <dbReference type="Pfam" id="PF12937"/>
    </source>
</evidence>
<feature type="non-terminal residue" evidence="2">
    <location>
        <position position="142"/>
    </location>
</feature>
<accession>A0A699RYF1</accession>
<dbReference type="Pfam" id="PF12937">
    <property type="entry name" value="F-box-like"/>
    <property type="match status" value="1"/>
</dbReference>
<evidence type="ECO:0000313" key="2">
    <source>
        <dbReference type="EMBL" id="GFC89061.1"/>
    </source>
</evidence>
<protein>
    <recommendedName>
        <fullName evidence="1">F-box domain-containing protein</fullName>
    </recommendedName>
</protein>
<dbReference type="EMBL" id="BKCJ011118863">
    <property type="protein sequence ID" value="GFC89061.1"/>
    <property type="molecule type" value="Genomic_DNA"/>
</dbReference>
<reference evidence="2" key="1">
    <citation type="journal article" date="2019" name="Sci. Rep.">
        <title>Draft genome of Tanacetum cinerariifolium, the natural source of mosquito coil.</title>
        <authorList>
            <person name="Yamashiro T."/>
            <person name="Shiraishi A."/>
            <person name="Satake H."/>
            <person name="Nakayama K."/>
        </authorList>
    </citation>
    <scope>NUCLEOTIDE SEQUENCE</scope>
</reference>
<dbReference type="InterPro" id="IPR036047">
    <property type="entry name" value="F-box-like_dom_sf"/>
</dbReference>
<name>A0A699RYF1_TANCI</name>
<proteinExistence type="predicted"/>
<feature type="domain" description="F-box" evidence="1">
    <location>
        <begin position="19"/>
        <end position="56"/>
    </location>
</feature>
<sequence>MGVEEHSNQQQEEQVDVFDLLPDAIVLEIFNRVEDAKSLSACTLLCKRFGDLVSQTRNVSLEITRPNTLSEERHASKSKGFFGRYILNPIHNFLHRLVSRKSKTCSNCGDDEEDNTFKLPNELLKNFKEIQSLSVKLPGHHG</sequence>
<dbReference type="SUPFAM" id="SSF81383">
    <property type="entry name" value="F-box domain"/>
    <property type="match status" value="1"/>
</dbReference>
<gene>
    <name evidence="2" type="ORF">Tci_861031</name>
</gene>
<dbReference type="Gene3D" id="1.20.1280.50">
    <property type="match status" value="1"/>
</dbReference>